<dbReference type="Proteomes" id="UP000193495">
    <property type="component" value="Unassembled WGS sequence"/>
</dbReference>
<sequence>MVTTIGTSSDMAKLVENFILLEHDAIAAYETTIERLENAAHKAKVEEFRQDHLRHLSDLTALAGRVGAKVPGEGDMKELLTTGKIKLADMVGGDGAILKAMATNEIDTISAYQHAVDNAAVPAADKDLFQRGLADERRHKDWMDQAARAA</sequence>
<evidence type="ECO:0000313" key="3">
    <source>
        <dbReference type="EMBL" id="SLN68879.1"/>
    </source>
</evidence>
<proteinExistence type="predicted"/>
<evidence type="ECO:0000313" key="4">
    <source>
        <dbReference type="Proteomes" id="UP000193495"/>
    </source>
</evidence>
<protein>
    <submittedName>
        <fullName evidence="2">Uncharacterized protein DUF2383</fullName>
    </submittedName>
</protein>
<dbReference type="RefSeq" id="WP_085897756.1">
    <property type="nucleotide sequence ID" value="NZ_CAXPGX010000028.1"/>
</dbReference>
<gene>
    <name evidence="2" type="ORF">CLV79_11837</name>
    <name evidence="3" type="ORF">LOS8367_03453</name>
</gene>
<dbReference type="Pfam" id="PF09537">
    <property type="entry name" value="DUF2383"/>
    <property type="match status" value="1"/>
</dbReference>
<dbReference type="InterPro" id="IPR012347">
    <property type="entry name" value="Ferritin-like"/>
</dbReference>
<reference evidence="2 5" key="2">
    <citation type="submission" date="2018-03" db="EMBL/GenBank/DDBJ databases">
        <title>Genomic Encyclopedia of Archaeal and Bacterial Type Strains, Phase II (KMG-II): from individual species to whole genera.</title>
        <authorList>
            <person name="Goeker M."/>
        </authorList>
    </citation>
    <scope>NUCLEOTIDE SEQUENCE [LARGE SCALE GENOMIC DNA]</scope>
    <source>
        <strain evidence="2 5">DSM 29956</strain>
    </source>
</reference>
<dbReference type="Proteomes" id="UP000240624">
    <property type="component" value="Unassembled WGS sequence"/>
</dbReference>
<feature type="domain" description="DUF2383" evidence="1">
    <location>
        <begin position="19"/>
        <end position="117"/>
    </location>
</feature>
<keyword evidence="5" id="KW-1185">Reference proteome</keyword>
<reference evidence="3 4" key="1">
    <citation type="submission" date="2017-03" db="EMBL/GenBank/DDBJ databases">
        <authorList>
            <person name="Afonso C.L."/>
            <person name="Miller P.J."/>
            <person name="Scott M.A."/>
            <person name="Spackman E."/>
            <person name="Goraichik I."/>
            <person name="Dimitrov K.M."/>
            <person name="Suarez D.L."/>
            <person name="Swayne D.E."/>
        </authorList>
    </citation>
    <scope>NUCLEOTIDE SEQUENCE [LARGE SCALE GENOMIC DNA]</scope>
    <source>
        <strain evidence="3 4">CECT 8367</strain>
    </source>
</reference>
<organism evidence="3 4">
    <name type="scientific">Limimaricola soesokkakensis</name>
    <dbReference type="NCBI Taxonomy" id="1343159"/>
    <lineage>
        <taxon>Bacteria</taxon>
        <taxon>Pseudomonadati</taxon>
        <taxon>Pseudomonadota</taxon>
        <taxon>Alphaproteobacteria</taxon>
        <taxon>Rhodobacterales</taxon>
        <taxon>Paracoccaceae</taxon>
        <taxon>Limimaricola</taxon>
    </lineage>
</organism>
<dbReference type="Gene3D" id="1.20.1260.10">
    <property type="match status" value="1"/>
</dbReference>
<dbReference type="InterPro" id="IPR009078">
    <property type="entry name" value="Ferritin-like_SF"/>
</dbReference>
<accession>A0A1X7A2P3</accession>
<dbReference type="OrthoDB" id="7166292at2"/>
<dbReference type="CDD" id="cd00657">
    <property type="entry name" value="Ferritin_like"/>
    <property type="match status" value="1"/>
</dbReference>
<name>A0A1X7A2P3_9RHOB</name>
<dbReference type="InterPro" id="IPR019052">
    <property type="entry name" value="DUF2383"/>
</dbReference>
<dbReference type="AlphaFoldDB" id="A0A1X7A2P3"/>
<evidence type="ECO:0000313" key="2">
    <source>
        <dbReference type="EMBL" id="PSK81006.1"/>
    </source>
</evidence>
<evidence type="ECO:0000259" key="1">
    <source>
        <dbReference type="Pfam" id="PF09537"/>
    </source>
</evidence>
<dbReference type="EMBL" id="FWFY01000016">
    <property type="protein sequence ID" value="SLN68879.1"/>
    <property type="molecule type" value="Genomic_DNA"/>
</dbReference>
<evidence type="ECO:0000313" key="5">
    <source>
        <dbReference type="Proteomes" id="UP000240624"/>
    </source>
</evidence>
<dbReference type="SUPFAM" id="SSF47240">
    <property type="entry name" value="Ferritin-like"/>
    <property type="match status" value="1"/>
</dbReference>
<dbReference type="EMBL" id="PYGB01000018">
    <property type="protein sequence ID" value="PSK81006.1"/>
    <property type="molecule type" value="Genomic_DNA"/>
</dbReference>